<evidence type="ECO:0000313" key="2">
    <source>
        <dbReference type="EMBL" id="RHC14886.1"/>
    </source>
</evidence>
<organism evidence="2 3">
    <name type="scientific">Lachnospira eligens</name>
    <dbReference type="NCBI Taxonomy" id="39485"/>
    <lineage>
        <taxon>Bacteria</taxon>
        <taxon>Bacillati</taxon>
        <taxon>Bacillota</taxon>
        <taxon>Clostridia</taxon>
        <taxon>Lachnospirales</taxon>
        <taxon>Lachnospiraceae</taxon>
        <taxon>Lachnospira</taxon>
    </lineage>
</organism>
<accession>A0A413Z0P4</accession>
<evidence type="ECO:0000313" key="3">
    <source>
        <dbReference type="Proteomes" id="UP000285844"/>
    </source>
</evidence>
<dbReference type="AlphaFoldDB" id="A0A413Z0P4"/>
<protein>
    <submittedName>
        <fullName evidence="2">Uncharacterized protein</fullName>
    </submittedName>
</protein>
<gene>
    <name evidence="2" type="ORF">DW858_03430</name>
</gene>
<sequence>MTDEKWRSPNNDYGPEVGLDNGDVETFKKEPEEALARETGQNSNDARYNSSYTKMEYKLFEVEHDAIPGIDELSEMIEACYEYKKELPKEAVQLKRMLERSHDKKIKCLRISDFHTSGLEGVLSNDAEKPFYLLTKGSGISYKGSGAGGSKGIGKYAAFVNSNINTVFYSTYNKDNERGYIGVSKLRSAPIPETDGLMTQGIAYFSRNDKKEPILEELLLDPEFEREEGNYGTDVYIIGFSSENDWKWSIISKLLESFMVAITEKTLIIDVDDITVSKETLPELINDINLKRVCGKRLYRDIQAQFALLYDEDIVKKTIDLDELGKVDVYVKKYDANHSDMATQKCVYVRYPYMKIKMSDNLSKLPFSAMCIIGDNEINSLLRDVENPQHTDWEFNRLNDDKPLKKKTRNAERLLREEIRKFVTEVMLADSSEKTDVLGAGEFLPSTEDGDMEVEVKTIKKDIVRTTKARKNKAANPKKEKANEDDDAFKHQNGSLTDDGDDGKKQNTGGGGEDNPYDDPNDQGGRGTAIGNEPILKKVKLGGIKYKNIVVDEKAGRYDFRFTAPHDEADFELELKMCGDGSDTYTLDIISAEVDGKPCRIEDGKVRMKLSKDVTYVVKYTTNRKSMFSSEVIMNAYR</sequence>
<comment type="caution">
    <text evidence="2">The sequence shown here is derived from an EMBL/GenBank/DDBJ whole genome shotgun (WGS) entry which is preliminary data.</text>
</comment>
<dbReference type="Proteomes" id="UP000285844">
    <property type="component" value="Unassembled WGS sequence"/>
</dbReference>
<dbReference type="RefSeq" id="WP_118362458.1">
    <property type="nucleotide sequence ID" value="NZ_QSHM01000002.1"/>
</dbReference>
<name>A0A413Z0P4_9FIRM</name>
<dbReference type="EMBL" id="QSHM01000002">
    <property type="protein sequence ID" value="RHC14886.1"/>
    <property type="molecule type" value="Genomic_DNA"/>
</dbReference>
<feature type="region of interest" description="Disordered" evidence="1">
    <location>
        <begin position="467"/>
        <end position="531"/>
    </location>
</feature>
<evidence type="ECO:0000256" key="1">
    <source>
        <dbReference type="SAM" id="MobiDB-lite"/>
    </source>
</evidence>
<feature type="region of interest" description="Disordered" evidence="1">
    <location>
        <begin position="1"/>
        <end position="24"/>
    </location>
</feature>
<reference evidence="2 3" key="1">
    <citation type="submission" date="2018-08" db="EMBL/GenBank/DDBJ databases">
        <title>A genome reference for cultivated species of the human gut microbiota.</title>
        <authorList>
            <person name="Zou Y."/>
            <person name="Xue W."/>
            <person name="Luo G."/>
        </authorList>
    </citation>
    <scope>NUCLEOTIDE SEQUENCE [LARGE SCALE GENOMIC DNA]</scope>
    <source>
        <strain evidence="2 3">AM37-3BH</strain>
    </source>
</reference>
<proteinExistence type="predicted"/>